<dbReference type="KEGG" id="bmp:NG74_01500"/>
<comment type="catalytic activity">
    <reaction evidence="9 10">
        <text>N(6)-[(R)-lipoyl]-L-lysyl-[protein] + pyruvate + H(+) = N(6)-[(R)-S(8)-acetyldihydrolipoyl]-L-lysyl-[protein] + CO2</text>
        <dbReference type="Rhea" id="RHEA:19189"/>
        <dbReference type="Rhea" id="RHEA-COMP:10474"/>
        <dbReference type="Rhea" id="RHEA-COMP:10478"/>
        <dbReference type="ChEBI" id="CHEBI:15361"/>
        <dbReference type="ChEBI" id="CHEBI:15378"/>
        <dbReference type="ChEBI" id="CHEBI:16526"/>
        <dbReference type="ChEBI" id="CHEBI:83099"/>
        <dbReference type="ChEBI" id="CHEBI:83111"/>
        <dbReference type="EC" id="1.2.4.1"/>
    </reaction>
</comment>
<dbReference type="InterPro" id="IPR029061">
    <property type="entry name" value="THDP-binding"/>
</dbReference>
<dbReference type="GeneID" id="93080576"/>
<dbReference type="RefSeq" id="WP_007611171.1">
    <property type="nucleotide sequence ID" value="NZ_AP018402.1"/>
</dbReference>
<dbReference type="NCBIfam" id="TIGR03181">
    <property type="entry name" value="PDH_E1_alph_x"/>
    <property type="match status" value="1"/>
</dbReference>
<dbReference type="InterPro" id="IPR050771">
    <property type="entry name" value="Alpha-ketoacid_DH_E1_comp"/>
</dbReference>
<feature type="domain" description="Dehydrogenase E1 component" evidence="12">
    <location>
        <begin position="53"/>
        <end position="343"/>
    </location>
</feature>
<dbReference type="Pfam" id="PF00676">
    <property type="entry name" value="E1_dh"/>
    <property type="match status" value="1"/>
</dbReference>
<dbReference type="PANTHER" id="PTHR43380:SF1">
    <property type="entry name" value="2-OXOISOVALERATE DEHYDROGENASE SUBUNIT ALPHA, MITOCHONDRIAL"/>
    <property type="match status" value="1"/>
</dbReference>
<evidence type="ECO:0000256" key="5">
    <source>
        <dbReference type="ARBA" id="ARBA00023002"/>
    </source>
</evidence>
<organism evidence="13 14">
    <name type="scientific">Bacillus velezensis</name>
    <dbReference type="NCBI Taxonomy" id="492670"/>
    <lineage>
        <taxon>Bacteria</taxon>
        <taxon>Bacillati</taxon>
        <taxon>Bacillota</taxon>
        <taxon>Bacilli</taxon>
        <taxon>Bacillales</taxon>
        <taxon>Bacillaceae</taxon>
        <taxon>Bacillus</taxon>
        <taxon>Bacillus amyloliquefaciens group</taxon>
    </lineage>
</organism>
<evidence type="ECO:0000256" key="11">
    <source>
        <dbReference type="SAM" id="Coils"/>
    </source>
</evidence>
<dbReference type="AlphaFoldDB" id="A0A172XI46"/>
<evidence type="ECO:0000256" key="1">
    <source>
        <dbReference type="ARBA" id="ARBA00001964"/>
    </source>
</evidence>
<dbReference type="InterPro" id="IPR001017">
    <property type="entry name" value="DH_E1"/>
</dbReference>
<evidence type="ECO:0000256" key="2">
    <source>
        <dbReference type="ARBA" id="ARBA00011870"/>
    </source>
</evidence>
<dbReference type="OMA" id="GMFRGVN"/>
<dbReference type="FunFam" id="3.40.50.970:FF:000023">
    <property type="entry name" value="Pyruvate dehydrogenase E1 component subunit alpha"/>
    <property type="match status" value="1"/>
</dbReference>
<accession>A0A172XI46</accession>
<name>A0A172XI46_BACVE</name>
<protein>
    <recommendedName>
        <fullName evidence="4 10">Pyruvate dehydrogenase E1 component subunit alpha</fullName>
        <ecNumber evidence="3 10">1.2.4.1</ecNumber>
    </recommendedName>
</protein>
<dbReference type="Gene3D" id="3.40.50.970">
    <property type="match status" value="1"/>
</dbReference>
<comment type="cofactor">
    <cofactor evidence="1 10">
        <name>thiamine diphosphate</name>
        <dbReference type="ChEBI" id="CHEBI:58937"/>
    </cofactor>
</comment>
<gene>
    <name evidence="13" type="primary">pdhA</name>
    <name evidence="13" type="ORF">BACVE_000146</name>
</gene>
<dbReference type="GO" id="GO:0009083">
    <property type="term" value="P:branched-chain amino acid catabolic process"/>
    <property type="evidence" value="ECO:0007669"/>
    <property type="project" value="TreeGrafter"/>
</dbReference>
<evidence type="ECO:0000313" key="13">
    <source>
        <dbReference type="EMBL" id="QOY25218.1"/>
    </source>
</evidence>
<evidence type="ECO:0000256" key="4">
    <source>
        <dbReference type="ARBA" id="ARBA00014159"/>
    </source>
</evidence>
<keyword evidence="6 10" id="KW-0786">Thiamine pyrophosphate</keyword>
<dbReference type="STRING" id="1155777.BANAU_1379"/>
<evidence type="ECO:0000313" key="14">
    <source>
        <dbReference type="Proteomes" id="UP000587477"/>
    </source>
</evidence>
<evidence type="ECO:0000256" key="10">
    <source>
        <dbReference type="RuleBase" id="RU366007"/>
    </source>
</evidence>
<dbReference type="PANTHER" id="PTHR43380">
    <property type="entry name" value="2-OXOISOVALERATE DEHYDROGENASE SUBUNIT ALPHA, MITOCHONDRIAL"/>
    <property type="match status" value="1"/>
</dbReference>
<comment type="subunit">
    <text evidence="2 10">Heterodimer of an alpha and a beta chain.</text>
</comment>
<evidence type="ECO:0000256" key="6">
    <source>
        <dbReference type="ARBA" id="ARBA00023052"/>
    </source>
</evidence>
<evidence type="ECO:0000256" key="7">
    <source>
        <dbReference type="ARBA" id="ARBA00023317"/>
    </source>
</evidence>
<keyword evidence="7 10" id="KW-0670">Pyruvate</keyword>
<evidence type="ECO:0000256" key="3">
    <source>
        <dbReference type="ARBA" id="ARBA00012281"/>
    </source>
</evidence>
<dbReference type="SUPFAM" id="SSF52518">
    <property type="entry name" value="Thiamin diphosphate-binding fold (THDP-binding)"/>
    <property type="match status" value="1"/>
</dbReference>
<evidence type="ECO:0000256" key="8">
    <source>
        <dbReference type="ARBA" id="ARBA00025211"/>
    </source>
</evidence>
<keyword evidence="11" id="KW-0175">Coiled coil</keyword>
<dbReference type="Proteomes" id="UP000587477">
    <property type="component" value="Chromosome"/>
</dbReference>
<dbReference type="GO" id="GO:0004739">
    <property type="term" value="F:pyruvate dehydrogenase (acetyl-transferring) activity"/>
    <property type="evidence" value="ECO:0007669"/>
    <property type="project" value="UniProtKB-UniRule"/>
</dbReference>
<comment type="function">
    <text evidence="8 10">The pyruvate dehydrogenase complex catalyzes the overall conversion of pyruvate to acetyl-CoA and CO(2). It contains multiple copies of three enzymatic components: pyruvate dehydrogenase (E1), dihydrolipoamide acetyltransferase (E2) and lipoamide dehydrogenase (E3).</text>
</comment>
<dbReference type="EMBL" id="CP063687">
    <property type="protein sequence ID" value="QOY25218.1"/>
    <property type="molecule type" value="Genomic_DNA"/>
</dbReference>
<keyword evidence="5 10" id="KW-0560">Oxidoreductase</keyword>
<feature type="coiled-coil region" evidence="11">
    <location>
        <begin position="311"/>
        <end position="338"/>
    </location>
</feature>
<reference evidence="14" key="1">
    <citation type="submission" date="2020-10" db="EMBL/GenBank/DDBJ databases">
        <title>Complete genome sequence of Bacillus velezensis NST6.</title>
        <authorList>
            <person name="Choi J."/>
        </authorList>
    </citation>
    <scope>NUCLEOTIDE SEQUENCE [LARGE SCALE GENOMIC DNA]</scope>
    <source>
        <strain evidence="14">NST6</strain>
    </source>
</reference>
<dbReference type="EC" id="1.2.4.1" evidence="3 10"/>
<evidence type="ECO:0000256" key="9">
    <source>
        <dbReference type="ARBA" id="ARBA00051231"/>
    </source>
</evidence>
<proteinExistence type="predicted"/>
<sequence>MAAKTKTSIVDSKKQFDAIHKQFETFQILNAEGEVVNKDAMPDLSDDQLKELMRRMVYIRILDQRSISLSRQGRLGFYAPTAGQEASQIASHFALEQDDFILPGYRDVPQLIWHGLPLHQAFLFSRGHFKGNQMPEGVNALSPQIIIGAQIIQTAGVALGLKKRGKKAVAITYTGDGGASQGDFYEGMNFAGAFKAPAIFVVQNNRYAISTPVEKQSSAQTIAQKAVAVGITGVQVDGMDALAVYAATAEARQRAINGEGPTLIETLTFRYGPHTMSGDDPTKYRTKEIENEWEQKDPLVRFRKFLENKGLWSEEEENKVIEQAKEEIKQAIKKADGESKPKVTELIENMFEEPTFNLKEQLEIYKAKESK</sequence>
<dbReference type="InterPro" id="IPR017596">
    <property type="entry name" value="PdhA/BkdA"/>
</dbReference>
<dbReference type="CDD" id="cd02000">
    <property type="entry name" value="TPP_E1_PDC_ADC_BCADC"/>
    <property type="match status" value="1"/>
</dbReference>
<accession>A0A2D3DNT8</accession>
<evidence type="ECO:0000259" key="12">
    <source>
        <dbReference type="Pfam" id="PF00676"/>
    </source>
</evidence>